<proteinExistence type="predicted"/>
<protein>
    <submittedName>
        <fullName evidence="1">Uncharacterized protein</fullName>
    </submittedName>
</protein>
<evidence type="ECO:0000313" key="1">
    <source>
        <dbReference type="EMBL" id="KAL2480524.1"/>
    </source>
</evidence>
<keyword evidence="2" id="KW-1185">Reference proteome</keyword>
<comment type="caution">
    <text evidence="1">The sequence shown here is derived from an EMBL/GenBank/DDBJ whole genome shotgun (WGS) entry which is preliminary data.</text>
</comment>
<dbReference type="AlphaFoldDB" id="A0ABD1QXC3"/>
<evidence type="ECO:0000313" key="2">
    <source>
        <dbReference type="Proteomes" id="UP001604336"/>
    </source>
</evidence>
<accession>A0ABD1QXC3</accession>
<reference evidence="2" key="1">
    <citation type="submission" date="2024-07" db="EMBL/GenBank/DDBJ databases">
        <title>Two chromosome-level genome assemblies of Korean endemic species Abeliophyllum distichum and Forsythia ovata (Oleaceae).</title>
        <authorList>
            <person name="Jang H."/>
        </authorList>
    </citation>
    <scope>NUCLEOTIDE SEQUENCE [LARGE SCALE GENOMIC DNA]</scope>
</reference>
<sequence>MEHLSTEQLDPVLPVVEEISQFVQNMFNISLQQRLVGWTIKEKLRKDSRIVHKVPVFNEADNSMNSDGIEVTVTTTKGGNVALTLGEAEERNIFSHALANPIIDLSKYHS</sequence>
<dbReference type="EMBL" id="JBFOLK010000010">
    <property type="protein sequence ID" value="KAL2480524.1"/>
    <property type="molecule type" value="Genomic_DNA"/>
</dbReference>
<name>A0ABD1QXC3_9LAMI</name>
<gene>
    <name evidence="1" type="ORF">Adt_33490</name>
</gene>
<organism evidence="1 2">
    <name type="scientific">Abeliophyllum distichum</name>
    <dbReference type="NCBI Taxonomy" id="126358"/>
    <lineage>
        <taxon>Eukaryota</taxon>
        <taxon>Viridiplantae</taxon>
        <taxon>Streptophyta</taxon>
        <taxon>Embryophyta</taxon>
        <taxon>Tracheophyta</taxon>
        <taxon>Spermatophyta</taxon>
        <taxon>Magnoliopsida</taxon>
        <taxon>eudicotyledons</taxon>
        <taxon>Gunneridae</taxon>
        <taxon>Pentapetalae</taxon>
        <taxon>asterids</taxon>
        <taxon>lamiids</taxon>
        <taxon>Lamiales</taxon>
        <taxon>Oleaceae</taxon>
        <taxon>Forsythieae</taxon>
        <taxon>Abeliophyllum</taxon>
    </lineage>
</organism>
<dbReference type="Proteomes" id="UP001604336">
    <property type="component" value="Unassembled WGS sequence"/>
</dbReference>